<dbReference type="RefSeq" id="WP_344113999.1">
    <property type="nucleotide sequence ID" value="NZ_BAAANE010000007.1"/>
</dbReference>
<organism evidence="1 2">
    <name type="scientific">Kribbella alba</name>
    <dbReference type="NCBI Taxonomy" id="190197"/>
    <lineage>
        <taxon>Bacteria</taxon>
        <taxon>Bacillati</taxon>
        <taxon>Actinomycetota</taxon>
        <taxon>Actinomycetes</taxon>
        <taxon>Propionibacteriales</taxon>
        <taxon>Kribbellaceae</taxon>
        <taxon>Kribbella</taxon>
    </lineage>
</organism>
<reference evidence="1 2" key="1">
    <citation type="journal article" date="2019" name="Int. J. Syst. Evol. Microbiol.">
        <title>The Global Catalogue of Microorganisms (GCM) 10K type strain sequencing project: providing services to taxonomists for standard genome sequencing and annotation.</title>
        <authorList>
            <consortium name="The Broad Institute Genomics Platform"/>
            <consortium name="The Broad Institute Genome Sequencing Center for Infectious Disease"/>
            <person name="Wu L."/>
            <person name="Ma J."/>
        </authorList>
    </citation>
    <scope>NUCLEOTIDE SEQUENCE [LARGE SCALE GENOMIC DNA]</scope>
    <source>
        <strain evidence="1 2">JCM 14306</strain>
    </source>
</reference>
<accession>A0ABN2FK18</accession>
<keyword evidence="2" id="KW-1185">Reference proteome</keyword>
<name>A0ABN2FK18_9ACTN</name>
<dbReference type="Pfam" id="PF13561">
    <property type="entry name" value="adh_short_C2"/>
    <property type="match status" value="1"/>
</dbReference>
<protein>
    <recommendedName>
        <fullName evidence="3">SDR family oxidoreductase</fullName>
    </recommendedName>
</protein>
<sequence length="63" mass="6498">MAHAVLDGVEGQLPAENVARGNLDQREGTAADIAEAVWFLASPAAPHITARVLHVNGGALATR</sequence>
<evidence type="ECO:0008006" key="3">
    <source>
        <dbReference type="Google" id="ProtNLM"/>
    </source>
</evidence>
<dbReference type="InterPro" id="IPR002347">
    <property type="entry name" value="SDR_fam"/>
</dbReference>
<gene>
    <name evidence="1" type="ORF">GCM10009744_46080</name>
</gene>
<dbReference type="EMBL" id="BAAANE010000007">
    <property type="protein sequence ID" value="GAA1649391.1"/>
    <property type="molecule type" value="Genomic_DNA"/>
</dbReference>
<comment type="caution">
    <text evidence="1">The sequence shown here is derived from an EMBL/GenBank/DDBJ whole genome shotgun (WGS) entry which is preliminary data.</text>
</comment>
<dbReference type="SUPFAM" id="SSF51735">
    <property type="entry name" value="NAD(P)-binding Rossmann-fold domains"/>
    <property type="match status" value="1"/>
</dbReference>
<dbReference type="InterPro" id="IPR036291">
    <property type="entry name" value="NAD(P)-bd_dom_sf"/>
</dbReference>
<dbReference type="Gene3D" id="3.40.50.720">
    <property type="entry name" value="NAD(P)-binding Rossmann-like Domain"/>
    <property type="match status" value="1"/>
</dbReference>
<evidence type="ECO:0000313" key="1">
    <source>
        <dbReference type="EMBL" id="GAA1649391.1"/>
    </source>
</evidence>
<dbReference type="Proteomes" id="UP001501319">
    <property type="component" value="Unassembled WGS sequence"/>
</dbReference>
<proteinExistence type="predicted"/>
<evidence type="ECO:0000313" key="2">
    <source>
        <dbReference type="Proteomes" id="UP001501319"/>
    </source>
</evidence>